<accession>A0A0A9AKN7</accession>
<reference evidence="1" key="2">
    <citation type="journal article" date="2015" name="Data Brief">
        <title>Shoot transcriptome of the giant reed, Arundo donax.</title>
        <authorList>
            <person name="Barrero R.A."/>
            <person name="Guerrero F.D."/>
            <person name="Moolhuijzen P."/>
            <person name="Goolsby J.A."/>
            <person name="Tidwell J."/>
            <person name="Bellgard S.E."/>
            <person name="Bellgard M.I."/>
        </authorList>
    </citation>
    <scope>NUCLEOTIDE SEQUENCE</scope>
    <source>
        <tissue evidence="1">Shoot tissue taken approximately 20 cm above the soil surface</tissue>
    </source>
</reference>
<evidence type="ECO:0000313" key="1">
    <source>
        <dbReference type="EMBL" id="JAD50443.1"/>
    </source>
</evidence>
<name>A0A0A9AKN7_ARUDO</name>
<dbReference type="EMBL" id="GBRH01247452">
    <property type="protein sequence ID" value="JAD50443.1"/>
    <property type="molecule type" value="Transcribed_RNA"/>
</dbReference>
<proteinExistence type="predicted"/>
<organism evidence="1">
    <name type="scientific">Arundo donax</name>
    <name type="common">Giant reed</name>
    <name type="synonym">Donax arundinaceus</name>
    <dbReference type="NCBI Taxonomy" id="35708"/>
    <lineage>
        <taxon>Eukaryota</taxon>
        <taxon>Viridiplantae</taxon>
        <taxon>Streptophyta</taxon>
        <taxon>Embryophyta</taxon>
        <taxon>Tracheophyta</taxon>
        <taxon>Spermatophyta</taxon>
        <taxon>Magnoliopsida</taxon>
        <taxon>Liliopsida</taxon>
        <taxon>Poales</taxon>
        <taxon>Poaceae</taxon>
        <taxon>PACMAD clade</taxon>
        <taxon>Arundinoideae</taxon>
        <taxon>Arundineae</taxon>
        <taxon>Arundo</taxon>
    </lineage>
</organism>
<reference evidence="1" key="1">
    <citation type="submission" date="2014-09" db="EMBL/GenBank/DDBJ databases">
        <authorList>
            <person name="Magalhaes I.L.F."/>
            <person name="Oliveira U."/>
            <person name="Santos F.R."/>
            <person name="Vidigal T.H.D.A."/>
            <person name="Brescovit A.D."/>
            <person name="Santos A.J."/>
        </authorList>
    </citation>
    <scope>NUCLEOTIDE SEQUENCE</scope>
    <source>
        <tissue evidence="1">Shoot tissue taken approximately 20 cm above the soil surface</tissue>
    </source>
</reference>
<protein>
    <submittedName>
        <fullName evidence="1">Uncharacterized protein</fullName>
    </submittedName>
</protein>
<dbReference type="AlphaFoldDB" id="A0A0A9AKN7"/>
<sequence>MMFLDHLMLSLCLMGKQTSILNSKTLTCPGQSLKLRFQWVVHSEH</sequence>